<gene>
    <name evidence="3" type="ORF">SAMN05444145_10751</name>
</gene>
<evidence type="ECO:0000259" key="1">
    <source>
        <dbReference type="Pfam" id="PF16314"/>
    </source>
</evidence>
<evidence type="ECO:0000313" key="3">
    <source>
        <dbReference type="EMBL" id="SEA83251.1"/>
    </source>
</evidence>
<dbReference type="InterPro" id="IPR032533">
    <property type="entry name" value="DUF4954"/>
</dbReference>
<evidence type="ECO:0008006" key="5">
    <source>
        <dbReference type="Google" id="ProtNLM"/>
    </source>
</evidence>
<dbReference type="Gene3D" id="2.160.10.10">
    <property type="entry name" value="Hexapeptide repeat proteins"/>
    <property type="match status" value="1"/>
</dbReference>
<dbReference type="Proteomes" id="UP000183253">
    <property type="component" value="Unassembled WGS sequence"/>
</dbReference>
<accession>A0A1H4EDX9</accession>
<feature type="domain" description="DUF4954" evidence="1">
    <location>
        <begin position="57"/>
        <end position="399"/>
    </location>
</feature>
<evidence type="ECO:0000259" key="2">
    <source>
        <dbReference type="Pfam" id="PF20683"/>
    </source>
</evidence>
<dbReference type="AlphaFoldDB" id="A0A1H4EDX9"/>
<dbReference type="STRING" id="1033731.SAMN05444145_10751"/>
<evidence type="ECO:0000313" key="4">
    <source>
        <dbReference type="Proteomes" id="UP000183253"/>
    </source>
</evidence>
<organism evidence="3 4">
    <name type="scientific">Alistipes timonensis JC136</name>
    <dbReference type="NCBI Taxonomy" id="1033731"/>
    <lineage>
        <taxon>Bacteria</taxon>
        <taxon>Pseudomonadati</taxon>
        <taxon>Bacteroidota</taxon>
        <taxon>Bacteroidia</taxon>
        <taxon>Bacteroidales</taxon>
        <taxon>Rikenellaceae</taxon>
        <taxon>Alistipes</taxon>
    </lineage>
</organism>
<feature type="domain" description="DUF6819" evidence="2">
    <location>
        <begin position="448"/>
        <end position="574"/>
    </location>
</feature>
<proteinExistence type="predicted"/>
<dbReference type="RefSeq" id="WP_010265220.1">
    <property type="nucleotide sequence ID" value="NZ_CAEG01000016.1"/>
</dbReference>
<dbReference type="OrthoDB" id="9814955at2"/>
<dbReference type="SUPFAM" id="SSF51161">
    <property type="entry name" value="Trimeric LpxA-like enzymes"/>
    <property type="match status" value="1"/>
</dbReference>
<reference evidence="3 4" key="1">
    <citation type="submission" date="2016-10" db="EMBL/GenBank/DDBJ databases">
        <authorList>
            <person name="de Groot N.N."/>
        </authorList>
    </citation>
    <scope>NUCLEOTIDE SEQUENCE [LARGE SCALE GENOMIC DNA]</scope>
    <source>
        <strain evidence="3 4">DSM 25383</strain>
    </source>
</reference>
<dbReference type="InterPro" id="IPR049208">
    <property type="entry name" value="DUF6819"/>
</dbReference>
<name>A0A1H4EDX9_9BACT</name>
<sequence length="576" mass="63215">MTSFRKLTPAEVAALESLGNSAEDWTKVLVAPDFEPFQLHQSHLEGCVEIARGARIIRSRVANYRIGEASLVEGVTALECRRRSAFGNGTGVATMNECGGRTVKIFDAMSAQVAYIMAVYRHRRKTIAALEKMVDEYAGERSSEMGEVGRGCRIVGARFIREVRIGNDVEIDGASILENATLCDGVRIGVDVKAYDTIAAECAVIGNGSIVERCFVGESCRLDKGFTAAESLFFANSHCENGEAASIFAGPYTVSHHKSSLLIAGMFSFFNAGSGSNQSNHLFKSGAVHQAVHLRGCKFASSAYIMSPALEGAFTMVMGHHSYHHDTSAFPYSYLIEKEGHSHLMPGANLTSFGAVRDIEKWPSRDRRTVCRDIINFEEYNPYVAGAMLEAVNILHELEERDPDAQVYTYNKAIIRATALRRGLKLYNKAIVAALGAMLGKGGFDPHYDGSGRWLDLAGQYITRREVAAILDAVDRGELTTPAAVDNRFRVFAVHYDDYAHSWAVQVYASMLGHTPTAGELDDAVAAGRNAHEAMRRTTDADRDRDCSLDMAVSYGLDCDNDDDRREDYYTVRGLK</sequence>
<dbReference type="InterPro" id="IPR011004">
    <property type="entry name" value="Trimer_LpxA-like_sf"/>
</dbReference>
<dbReference type="Pfam" id="PF16314">
    <property type="entry name" value="DUF4954"/>
    <property type="match status" value="1"/>
</dbReference>
<dbReference type="Pfam" id="PF20683">
    <property type="entry name" value="DUF6819"/>
    <property type="match status" value="1"/>
</dbReference>
<protein>
    <recommendedName>
        <fullName evidence="5">DUF4954 domain-containing protein</fullName>
    </recommendedName>
</protein>
<keyword evidence="4" id="KW-1185">Reference proteome</keyword>
<dbReference type="EMBL" id="FNRI01000007">
    <property type="protein sequence ID" value="SEA83251.1"/>
    <property type="molecule type" value="Genomic_DNA"/>
</dbReference>